<evidence type="ECO:0000313" key="2">
    <source>
        <dbReference type="EMBL" id="RZC14455.1"/>
    </source>
</evidence>
<dbReference type="EMBL" id="QZWG01000004">
    <property type="protein sequence ID" value="RZC14455.1"/>
    <property type="molecule type" value="Genomic_DNA"/>
</dbReference>
<proteinExistence type="predicted"/>
<name>A0A445KU17_GLYSO</name>
<dbReference type="PANTHER" id="PTHR33070">
    <property type="entry name" value="OS06G0725500 PROTEIN"/>
    <property type="match status" value="1"/>
</dbReference>
<reference evidence="2 3" key="1">
    <citation type="submission" date="2018-09" db="EMBL/GenBank/DDBJ databases">
        <title>A high-quality reference genome of wild soybean provides a powerful tool to mine soybean genomes.</title>
        <authorList>
            <person name="Xie M."/>
            <person name="Chung C.Y.L."/>
            <person name="Li M.-W."/>
            <person name="Wong F.-L."/>
            <person name="Chan T.-F."/>
            <person name="Lam H.-M."/>
        </authorList>
    </citation>
    <scope>NUCLEOTIDE SEQUENCE [LARGE SCALE GENOMIC DNA]</scope>
    <source>
        <strain evidence="3">cv. W05</strain>
        <tissue evidence="2">Hypocotyl of etiolated seedlings</tissue>
    </source>
</reference>
<gene>
    <name evidence="2" type="ORF">D0Y65_008435</name>
</gene>
<dbReference type="InterPro" id="IPR004320">
    <property type="entry name" value="BPS1_pln"/>
</dbReference>
<evidence type="ECO:0000313" key="3">
    <source>
        <dbReference type="Proteomes" id="UP000289340"/>
    </source>
</evidence>
<dbReference type="Pfam" id="PF03087">
    <property type="entry name" value="BPS1"/>
    <property type="match status" value="1"/>
</dbReference>
<comment type="caution">
    <text evidence="2">The sequence shown here is derived from an EMBL/GenBank/DDBJ whole genome shotgun (WGS) entry which is preliminary data.</text>
</comment>
<dbReference type="PANTHER" id="PTHR33070:SF129">
    <property type="entry name" value="DUF241 DOMAIN PROTEIN"/>
    <property type="match status" value="1"/>
</dbReference>
<dbReference type="AlphaFoldDB" id="A0A445KU17"/>
<dbReference type="Proteomes" id="UP000289340">
    <property type="component" value="Chromosome 4"/>
</dbReference>
<accession>A0A445KU17</accession>
<feature type="region of interest" description="Disordered" evidence="1">
    <location>
        <begin position="1"/>
        <end position="33"/>
    </location>
</feature>
<evidence type="ECO:0000256" key="1">
    <source>
        <dbReference type="SAM" id="MobiDB-lite"/>
    </source>
</evidence>
<dbReference type="GO" id="GO:0048367">
    <property type="term" value="P:shoot system development"/>
    <property type="evidence" value="ECO:0007669"/>
    <property type="project" value="InterPro"/>
</dbReference>
<sequence>MALVETNMKSSLHNRSNSMPTAPRPTVSQVEEHLHRLKDTEATTSSLSSSISHRLNDLQDLQESTDELLQLRISQQALAQECSSKQIDELLDGSDSMHELVPVIRRKRDAEMGSTIEGGKYLALSDTNEFEMLDKVLKLLISSKPSSTENFQRHVINLEL</sequence>
<dbReference type="GO" id="GO:0048364">
    <property type="term" value="P:root development"/>
    <property type="evidence" value="ECO:0007669"/>
    <property type="project" value="InterPro"/>
</dbReference>
<keyword evidence="3" id="KW-1185">Reference proteome</keyword>
<protein>
    <submittedName>
        <fullName evidence="2">Uncharacterized protein</fullName>
    </submittedName>
</protein>
<organism evidence="2 3">
    <name type="scientific">Glycine soja</name>
    <name type="common">Wild soybean</name>
    <dbReference type="NCBI Taxonomy" id="3848"/>
    <lineage>
        <taxon>Eukaryota</taxon>
        <taxon>Viridiplantae</taxon>
        <taxon>Streptophyta</taxon>
        <taxon>Embryophyta</taxon>
        <taxon>Tracheophyta</taxon>
        <taxon>Spermatophyta</taxon>
        <taxon>Magnoliopsida</taxon>
        <taxon>eudicotyledons</taxon>
        <taxon>Gunneridae</taxon>
        <taxon>Pentapetalae</taxon>
        <taxon>rosids</taxon>
        <taxon>fabids</taxon>
        <taxon>Fabales</taxon>
        <taxon>Fabaceae</taxon>
        <taxon>Papilionoideae</taxon>
        <taxon>50 kb inversion clade</taxon>
        <taxon>NPAAA clade</taxon>
        <taxon>indigoferoid/millettioid clade</taxon>
        <taxon>Phaseoleae</taxon>
        <taxon>Glycine</taxon>
        <taxon>Glycine subgen. Soja</taxon>
    </lineage>
</organism>
<feature type="compositionally biased region" description="Polar residues" evidence="1">
    <location>
        <begin position="7"/>
        <end position="20"/>
    </location>
</feature>